<reference evidence="2" key="1">
    <citation type="submission" date="2021-12" db="EMBL/GenBank/DDBJ databases">
        <authorList>
            <person name="Martin H S."/>
        </authorList>
    </citation>
    <scope>NUCLEOTIDE SEQUENCE</scope>
</reference>
<keyword evidence="1" id="KW-0175">Coiled coil</keyword>
<feature type="coiled-coil region" evidence="1">
    <location>
        <begin position="77"/>
        <end position="114"/>
    </location>
</feature>
<dbReference type="Proteomes" id="UP000838878">
    <property type="component" value="Chromosome 8"/>
</dbReference>
<protein>
    <submittedName>
        <fullName evidence="2">Uncharacterized protein</fullName>
    </submittedName>
</protein>
<dbReference type="EMBL" id="OV170228">
    <property type="protein sequence ID" value="CAH0729294.1"/>
    <property type="molecule type" value="Genomic_DNA"/>
</dbReference>
<dbReference type="AlphaFoldDB" id="A0A8J9YEC7"/>
<keyword evidence="3" id="KW-1185">Reference proteome</keyword>
<evidence type="ECO:0000256" key="1">
    <source>
        <dbReference type="SAM" id="Coils"/>
    </source>
</evidence>
<gene>
    <name evidence="2" type="ORF">BINO364_LOCUS14411</name>
</gene>
<evidence type="ECO:0000313" key="2">
    <source>
        <dbReference type="EMBL" id="CAH0729294.1"/>
    </source>
</evidence>
<evidence type="ECO:0000313" key="3">
    <source>
        <dbReference type="Proteomes" id="UP000838878"/>
    </source>
</evidence>
<organism evidence="2 3">
    <name type="scientific">Brenthis ino</name>
    <name type="common">lesser marbled fritillary</name>
    <dbReference type="NCBI Taxonomy" id="405034"/>
    <lineage>
        <taxon>Eukaryota</taxon>
        <taxon>Metazoa</taxon>
        <taxon>Ecdysozoa</taxon>
        <taxon>Arthropoda</taxon>
        <taxon>Hexapoda</taxon>
        <taxon>Insecta</taxon>
        <taxon>Pterygota</taxon>
        <taxon>Neoptera</taxon>
        <taxon>Endopterygota</taxon>
        <taxon>Lepidoptera</taxon>
        <taxon>Glossata</taxon>
        <taxon>Ditrysia</taxon>
        <taxon>Papilionoidea</taxon>
        <taxon>Nymphalidae</taxon>
        <taxon>Heliconiinae</taxon>
        <taxon>Argynnini</taxon>
        <taxon>Brenthis</taxon>
    </lineage>
</organism>
<proteinExistence type="predicted"/>
<sequence length="120" mass="13729">MGQKRKTKVERLAQQRLVKHKTPSFEAVAVTGNQGESISTHDLEGDPSLKNDAAIRKVRYVELKKKKKLVNIIAAYNKRDKARCKQIQKQIKQLNEQEKTQMEAENDIPVLENNCSEISL</sequence>
<feature type="non-terminal residue" evidence="2">
    <location>
        <position position="120"/>
    </location>
</feature>
<name>A0A8J9YEC7_9NEOP</name>
<accession>A0A8J9YEC7</accession>